<organism evidence="2 3">
    <name type="scientific">Acropora cervicornis</name>
    <name type="common">Staghorn coral</name>
    <dbReference type="NCBI Taxonomy" id="6130"/>
    <lineage>
        <taxon>Eukaryota</taxon>
        <taxon>Metazoa</taxon>
        <taxon>Cnidaria</taxon>
        <taxon>Anthozoa</taxon>
        <taxon>Hexacorallia</taxon>
        <taxon>Scleractinia</taxon>
        <taxon>Astrocoeniina</taxon>
        <taxon>Acroporidae</taxon>
        <taxon>Acropora</taxon>
    </lineage>
</organism>
<dbReference type="EMBL" id="JARQWQ010000081">
    <property type="protein sequence ID" value="KAK2553049.1"/>
    <property type="molecule type" value="Genomic_DNA"/>
</dbReference>
<keyword evidence="3" id="KW-1185">Reference proteome</keyword>
<dbReference type="GO" id="GO:0006325">
    <property type="term" value="P:chromatin organization"/>
    <property type="evidence" value="ECO:0007669"/>
    <property type="project" value="UniProtKB-KW"/>
</dbReference>
<dbReference type="Gene3D" id="3.30.40.10">
    <property type="entry name" value="Zinc/RING finger domain, C3HC4 (zinc finger)"/>
    <property type="match status" value="1"/>
</dbReference>
<dbReference type="InterPro" id="IPR028651">
    <property type="entry name" value="ING_fam"/>
</dbReference>
<dbReference type="SUPFAM" id="SSF57903">
    <property type="entry name" value="FYVE/PHD zinc finger"/>
    <property type="match status" value="1"/>
</dbReference>
<evidence type="ECO:0000256" key="1">
    <source>
        <dbReference type="ARBA" id="ARBA00022853"/>
    </source>
</evidence>
<protein>
    <submittedName>
        <fullName evidence="2">Inhibitor of growth protein 5</fullName>
    </submittedName>
</protein>
<evidence type="ECO:0000313" key="2">
    <source>
        <dbReference type="EMBL" id="KAK2553049.1"/>
    </source>
</evidence>
<comment type="caution">
    <text evidence="2">The sequence shown here is derived from an EMBL/GenBank/DDBJ whole genome shotgun (WGS) entry which is preliminary data.</text>
</comment>
<evidence type="ECO:0000313" key="3">
    <source>
        <dbReference type="Proteomes" id="UP001249851"/>
    </source>
</evidence>
<gene>
    <name evidence="2" type="ORF">P5673_025774</name>
</gene>
<proteinExistence type="predicted"/>
<dbReference type="GO" id="GO:0006355">
    <property type="term" value="P:regulation of DNA-templated transcription"/>
    <property type="evidence" value="ECO:0007669"/>
    <property type="project" value="TreeGrafter"/>
</dbReference>
<dbReference type="PANTHER" id="PTHR10333">
    <property type="entry name" value="INHIBITOR OF GROWTH PROTEIN"/>
    <property type="match status" value="1"/>
</dbReference>
<reference evidence="2" key="2">
    <citation type="journal article" date="2023" name="Science">
        <title>Genomic signatures of disease resistance in endangered staghorn corals.</title>
        <authorList>
            <person name="Vollmer S.V."/>
            <person name="Selwyn J.D."/>
            <person name="Despard B.A."/>
            <person name="Roesel C.L."/>
        </authorList>
    </citation>
    <scope>NUCLEOTIDE SEQUENCE</scope>
    <source>
        <strain evidence="2">K2</strain>
    </source>
</reference>
<keyword evidence="1" id="KW-0156">Chromatin regulator</keyword>
<dbReference type="PANTHER" id="PTHR10333:SF42">
    <property type="entry name" value="INHIBITOR OF GROWTH PROTEIN 5"/>
    <property type="match status" value="1"/>
</dbReference>
<dbReference type="GO" id="GO:0005634">
    <property type="term" value="C:nucleus"/>
    <property type="evidence" value="ECO:0007669"/>
    <property type="project" value="TreeGrafter"/>
</dbReference>
<dbReference type="InterPro" id="IPR011011">
    <property type="entry name" value="Znf_FYVE_PHD"/>
</dbReference>
<accession>A0AAD9Q1L9</accession>
<dbReference type="AlphaFoldDB" id="A0AAD9Q1L9"/>
<dbReference type="InterPro" id="IPR013083">
    <property type="entry name" value="Znf_RING/FYVE/PHD"/>
</dbReference>
<name>A0AAD9Q1L9_ACRCE</name>
<dbReference type="Proteomes" id="UP001249851">
    <property type="component" value="Unassembled WGS sequence"/>
</dbReference>
<reference evidence="2" key="1">
    <citation type="journal article" date="2023" name="G3 (Bethesda)">
        <title>Whole genome assembly and annotation of the endangered Caribbean coral Acropora cervicornis.</title>
        <authorList>
            <person name="Selwyn J.D."/>
            <person name="Vollmer S.V."/>
        </authorList>
    </citation>
    <scope>NUCLEOTIDE SEQUENCE</scope>
    <source>
        <strain evidence="2">K2</strain>
    </source>
</reference>
<sequence>MPVDPNEPTYCLCHQCPIEWFHFPCVGLTSKPKGKWYCPKCAQERKKKEIIVCKHIKIIFYLLQNGSLAEAIDKQ</sequence>